<reference evidence="3" key="1">
    <citation type="submission" date="2016-10" db="EMBL/GenBank/DDBJ databases">
        <authorList>
            <person name="Varghese N."/>
            <person name="Submissions S."/>
        </authorList>
    </citation>
    <scope>NUCLEOTIDE SEQUENCE [LARGE SCALE GENOMIC DNA]</scope>
    <source>
        <strain evidence="3">B48,IBRC-M 10115,DSM 25386,CECT 8001</strain>
    </source>
</reference>
<dbReference type="Proteomes" id="UP000198553">
    <property type="component" value="Unassembled WGS sequence"/>
</dbReference>
<evidence type="ECO:0008006" key="4">
    <source>
        <dbReference type="Google" id="ProtNLM"/>
    </source>
</evidence>
<proteinExistence type="predicted"/>
<name>A0A1H8IS86_9BACI</name>
<protein>
    <recommendedName>
        <fullName evidence="4">DUF4083 domain-containing protein</fullName>
    </recommendedName>
</protein>
<keyword evidence="3" id="KW-1185">Reference proteome</keyword>
<dbReference type="AlphaFoldDB" id="A0A1H8IS86"/>
<feature type="transmembrane region" description="Helical" evidence="1">
    <location>
        <begin position="16"/>
        <end position="40"/>
    </location>
</feature>
<evidence type="ECO:0000256" key="1">
    <source>
        <dbReference type="SAM" id="Phobius"/>
    </source>
</evidence>
<accession>A0A1H8IS86</accession>
<evidence type="ECO:0000313" key="2">
    <source>
        <dbReference type="EMBL" id="SEN71241.1"/>
    </source>
</evidence>
<evidence type="ECO:0000313" key="3">
    <source>
        <dbReference type="Proteomes" id="UP000198553"/>
    </source>
</evidence>
<keyword evidence="1" id="KW-1133">Transmembrane helix</keyword>
<sequence>MYLLGAAQGALHTGDIIFQLMMFISLLFIPLVILVVFLIVKKRNNRLKRVEEKLDQLLSEKNEKQ</sequence>
<gene>
    <name evidence="2" type="ORF">SAMN05192533_11833</name>
</gene>
<dbReference type="RefSeq" id="WP_090749519.1">
    <property type="nucleotide sequence ID" value="NZ_FOBW01000018.1"/>
</dbReference>
<dbReference type="EMBL" id="FOBW01000018">
    <property type="protein sequence ID" value="SEN71241.1"/>
    <property type="molecule type" value="Genomic_DNA"/>
</dbReference>
<organism evidence="2 3">
    <name type="scientific">Mesobacillus persicus</name>
    <dbReference type="NCBI Taxonomy" id="930146"/>
    <lineage>
        <taxon>Bacteria</taxon>
        <taxon>Bacillati</taxon>
        <taxon>Bacillota</taxon>
        <taxon>Bacilli</taxon>
        <taxon>Bacillales</taxon>
        <taxon>Bacillaceae</taxon>
        <taxon>Mesobacillus</taxon>
    </lineage>
</organism>
<keyword evidence="1" id="KW-0472">Membrane</keyword>
<keyword evidence="1" id="KW-0812">Transmembrane</keyword>